<dbReference type="OrthoDB" id="3233595at2759"/>
<evidence type="ECO:0000313" key="2">
    <source>
        <dbReference type="EMBL" id="KAF5354490.1"/>
    </source>
</evidence>
<dbReference type="Gene3D" id="3.40.50.720">
    <property type="entry name" value="NAD(P)-binding Rossmann-like Domain"/>
    <property type="match status" value="1"/>
</dbReference>
<sequence length="382" mass="41264">MDRGTIGFPQSSQNIFSAMSQLSQTQYQKALILPSKQGSFTLSSDTILKPTHAHPDELLVKVHAVGLNPVDWKIQAWGIVFDEEKHYPAVLGVDISGEVIDVGQNVKRGFQKGDRVFFGGTFKNEYAGFQEYTSIPGDLAAKIPTNLSYSQAASLPVGVATALIGSFAEAPLGLGLNPSFEPGLKNFENQSALVINANGSVGQYVLQLLRYLNFGSIIAYSSSHHFDYLKTLGATHFIGRTDVSLSDLAAVHAARPVTTNPITVVWDAFGSSEARQAGYDILPVEGGKLVTVEPWVNQPVDSGSKKRITFVNVAGNVHNAANAAVGKKIYEKFPDLIKEGIIVPNKIEDLKGGLESIIDGLRRIKENKHEGLKLIGHPQETA</sequence>
<dbReference type="InterPro" id="IPR013154">
    <property type="entry name" value="ADH-like_N"/>
</dbReference>
<dbReference type="InterPro" id="IPR011032">
    <property type="entry name" value="GroES-like_sf"/>
</dbReference>
<dbReference type="GO" id="GO:0016651">
    <property type="term" value="F:oxidoreductase activity, acting on NAD(P)H"/>
    <property type="evidence" value="ECO:0007669"/>
    <property type="project" value="InterPro"/>
</dbReference>
<keyword evidence="3" id="KW-1185">Reference proteome</keyword>
<dbReference type="CDD" id="cd08249">
    <property type="entry name" value="enoyl_reductase_like"/>
    <property type="match status" value="1"/>
</dbReference>
<comment type="caution">
    <text evidence="2">The sequence shown here is derived from an EMBL/GenBank/DDBJ whole genome shotgun (WGS) entry which is preliminary data.</text>
</comment>
<accession>A0A8H5FYM0</accession>
<dbReference type="SUPFAM" id="SSF51735">
    <property type="entry name" value="NAD(P)-binding Rossmann-fold domains"/>
    <property type="match status" value="1"/>
</dbReference>
<evidence type="ECO:0000313" key="3">
    <source>
        <dbReference type="Proteomes" id="UP000559256"/>
    </source>
</evidence>
<name>A0A8H5FYM0_9AGAR</name>
<dbReference type="InterPro" id="IPR047122">
    <property type="entry name" value="Trans-enoyl_RdTase-like"/>
</dbReference>
<dbReference type="PANTHER" id="PTHR45348:SF2">
    <property type="entry name" value="ZINC-TYPE ALCOHOL DEHYDROGENASE-LIKE PROTEIN C2E1P3.01"/>
    <property type="match status" value="1"/>
</dbReference>
<dbReference type="Proteomes" id="UP000559256">
    <property type="component" value="Unassembled WGS sequence"/>
</dbReference>
<dbReference type="PANTHER" id="PTHR45348">
    <property type="entry name" value="HYPOTHETICAL OXIDOREDUCTASE (EUROFUNG)"/>
    <property type="match status" value="1"/>
</dbReference>
<feature type="domain" description="Enoyl reductase (ER)" evidence="1">
    <location>
        <begin position="38"/>
        <end position="369"/>
    </location>
</feature>
<dbReference type="AlphaFoldDB" id="A0A8H5FYM0"/>
<dbReference type="Gene3D" id="3.90.180.10">
    <property type="entry name" value="Medium-chain alcohol dehydrogenases, catalytic domain"/>
    <property type="match status" value="1"/>
</dbReference>
<dbReference type="InterPro" id="IPR020843">
    <property type="entry name" value="ER"/>
</dbReference>
<protein>
    <recommendedName>
        <fullName evidence="1">Enoyl reductase (ER) domain-containing protein</fullName>
    </recommendedName>
</protein>
<gene>
    <name evidence="2" type="ORF">D9758_012396</name>
</gene>
<organism evidence="2 3">
    <name type="scientific">Tetrapyrgos nigripes</name>
    <dbReference type="NCBI Taxonomy" id="182062"/>
    <lineage>
        <taxon>Eukaryota</taxon>
        <taxon>Fungi</taxon>
        <taxon>Dikarya</taxon>
        <taxon>Basidiomycota</taxon>
        <taxon>Agaricomycotina</taxon>
        <taxon>Agaricomycetes</taxon>
        <taxon>Agaricomycetidae</taxon>
        <taxon>Agaricales</taxon>
        <taxon>Marasmiineae</taxon>
        <taxon>Marasmiaceae</taxon>
        <taxon>Tetrapyrgos</taxon>
    </lineage>
</organism>
<evidence type="ECO:0000259" key="1">
    <source>
        <dbReference type="SMART" id="SM00829"/>
    </source>
</evidence>
<reference evidence="2 3" key="1">
    <citation type="journal article" date="2020" name="ISME J.">
        <title>Uncovering the hidden diversity of litter-decomposition mechanisms in mushroom-forming fungi.</title>
        <authorList>
            <person name="Floudas D."/>
            <person name="Bentzer J."/>
            <person name="Ahren D."/>
            <person name="Johansson T."/>
            <person name="Persson P."/>
            <person name="Tunlid A."/>
        </authorList>
    </citation>
    <scope>NUCLEOTIDE SEQUENCE [LARGE SCALE GENOMIC DNA]</scope>
    <source>
        <strain evidence="2 3">CBS 291.85</strain>
    </source>
</reference>
<dbReference type="SMART" id="SM00829">
    <property type="entry name" value="PKS_ER"/>
    <property type="match status" value="1"/>
</dbReference>
<dbReference type="SUPFAM" id="SSF50129">
    <property type="entry name" value="GroES-like"/>
    <property type="match status" value="1"/>
</dbReference>
<proteinExistence type="predicted"/>
<dbReference type="Pfam" id="PF08240">
    <property type="entry name" value="ADH_N"/>
    <property type="match status" value="1"/>
</dbReference>
<dbReference type="InterPro" id="IPR036291">
    <property type="entry name" value="NAD(P)-bd_dom_sf"/>
</dbReference>
<dbReference type="EMBL" id="JAACJM010000059">
    <property type="protein sequence ID" value="KAF5354490.1"/>
    <property type="molecule type" value="Genomic_DNA"/>
</dbReference>